<dbReference type="SUPFAM" id="SSF52317">
    <property type="entry name" value="Class I glutamine amidotransferase-like"/>
    <property type="match status" value="1"/>
</dbReference>
<dbReference type="InterPro" id="IPR029062">
    <property type="entry name" value="Class_I_gatase-like"/>
</dbReference>
<organism evidence="5">
    <name type="scientific">Minutocellus polymorphus</name>
    <dbReference type="NCBI Taxonomy" id="265543"/>
    <lineage>
        <taxon>Eukaryota</taxon>
        <taxon>Sar</taxon>
        <taxon>Stramenopiles</taxon>
        <taxon>Ochrophyta</taxon>
        <taxon>Bacillariophyta</taxon>
        <taxon>Mediophyceae</taxon>
        <taxon>Cymatosirophycidae</taxon>
        <taxon>Cymatosirales</taxon>
        <taxon>Cymatosiraceae</taxon>
        <taxon>Minutocellus</taxon>
    </lineage>
</organism>
<name>A0A6U0IZP5_9STRA</name>
<evidence type="ECO:0000256" key="1">
    <source>
        <dbReference type="ARBA" id="ARBA00023016"/>
    </source>
</evidence>
<feature type="domain" description="DJ-1/PfpI" evidence="4">
    <location>
        <begin position="25"/>
        <end position="222"/>
    </location>
</feature>
<dbReference type="GO" id="GO:0005737">
    <property type="term" value="C:cytoplasm"/>
    <property type="evidence" value="ECO:0007669"/>
    <property type="project" value="TreeGrafter"/>
</dbReference>
<sequence>MPKIIIVSTSAPELAGHKTGLWLEECAAPYYKFKDAGYEIEIASPAGGPVPLDAGSLGEAFLTDACKKFLFDPEAMGMLSHTTKLSAADLSAADAIFFCGGHGTCVDFIDDASVKGAIETLYGAGKVVAAVCHGPTCLPQCTKPGTDEPLVKDLVVTGFTDTEEEAVQLTGKVPFLLEQKLKEQGGKFERADDWNPKVCVDGKLITGQNPQSSEACAEATIKMLSA</sequence>
<protein>
    <recommendedName>
        <fullName evidence="4">DJ-1/PfpI domain-containing protein</fullName>
    </recommendedName>
</protein>
<dbReference type="AlphaFoldDB" id="A0A6U0IZP5"/>
<dbReference type="PANTHER" id="PTHR48094">
    <property type="entry name" value="PROTEIN/NUCLEIC ACID DEGLYCASE DJ-1-RELATED"/>
    <property type="match status" value="1"/>
</dbReference>
<evidence type="ECO:0000313" key="5">
    <source>
        <dbReference type="EMBL" id="CAD8364689.1"/>
    </source>
</evidence>
<gene>
    <name evidence="5" type="ORF">MPOL1434_LOCUS3070</name>
</gene>
<proteinExistence type="inferred from homology"/>
<dbReference type="Gene3D" id="3.40.50.880">
    <property type="match status" value="1"/>
</dbReference>
<dbReference type="GO" id="GO:0019172">
    <property type="term" value="F:glyoxalase III activity"/>
    <property type="evidence" value="ECO:0007669"/>
    <property type="project" value="TreeGrafter"/>
</dbReference>
<keyword evidence="2" id="KW-0456">Lyase</keyword>
<dbReference type="InterPro" id="IPR050325">
    <property type="entry name" value="Prot/Nucl_acid_deglycase"/>
</dbReference>
<dbReference type="CDD" id="cd03141">
    <property type="entry name" value="GATase1_Hsp31_like"/>
    <property type="match status" value="1"/>
</dbReference>
<comment type="similarity">
    <text evidence="3">Belongs to the peptidase C56 family. HSP31-like subfamily.</text>
</comment>
<dbReference type="GO" id="GO:0019243">
    <property type="term" value="P:methylglyoxal catabolic process to D-lactate via S-lactoyl-glutathione"/>
    <property type="evidence" value="ECO:0007669"/>
    <property type="project" value="TreeGrafter"/>
</dbReference>
<dbReference type="InterPro" id="IPR002818">
    <property type="entry name" value="DJ-1/PfpI"/>
</dbReference>
<evidence type="ECO:0000256" key="2">
    <source>
        <dbReference type="ARBA" id="ARBA00023239"/>
    </source>
</evidence>
<dbReference type="PANTHER" id="PTHR48094:SF11">
    <property type="entry name" value="GLUTATHIONE-INDEPENDENT GLYOXALASE HSP31-RELATED"/>
    <property type="match status" value="1"/>
</dbReference>
<evidence type="ECO:0000259" key="4">
    <source>
        <dbReference type="Pfam" id="PF01965"/>
    </source>
</evidence>
<keyword evidence="1" id="KW-0346">Stress response</keyword>
<reference evidence="5" key="1">
    <citation type="submission" date="2021-01" db="EMBL/GenBank/DDBJ databases">
        <authorList>
            <person name="Corre E."/>
            <person name="Pelletier E."/>
            <person name="Niang G."/>
            <person name="Scheremetjew M."/>
            <person name="Finn R."/>
            <person name="Kale V."/>
            <person name="Holt S."/>
            <person name="Cochrane G."/>
            <person name="Meng A."/>
            <person name="Brown T."/>
            <person name="Cohen L."/>
        </authorList>
    </citation>
    <scope>NUCLEOTIDE SEQUENCE</scope>
    <source>
        <strain evidence="5">CCMP3303</strain>
    </source>
</reference>
<dbReference type="Pfam" id="PF01965">
    <property type="entry name" value="DJ-1_PfpI"/>
    <property type="match status" value="1"/>
</dbReference>
<accession>A0A6U0IZP5</accession>
<dbReference type="EMBL" id="HBEJ01005253">
    <property type="protein sequence ID" value="CAD8364689.1"/>
    <property type="molecule type" value="Transcribed_RNA"/>
</dbReference>
<evidence type="ECO:0000256" key="3">
    <source>
        <dbReference type="ARBA" id="ARBA00038493"/>
    </source>
</evidence>